<evidence type="ECO:0000313" key="2">
    <source>
        <dbReference type="EMBL" id="UPU37812.1"/>
    </source>
</evidence>
<dbReference type="EMBL" id="CP096574">
    <property type="protein sequence ID" value="UPU37812.1"/>
    <property type="molecule type" value="Genomic_DNA"/>
</dbReference>
<sequence length="394" mass="45107">MFQIDTTTNRIKRLEKKLFSDLGFSERYHLQEWLAHEPLVFGEDLLIIQKEFDGFSETNERLDLLGLDKNGMLVVIENKLDDSGRDVVWQALKYASYCSTLKKDQIVEIFQSYLDKCCGGGDAQKLLCDFLEVPDLAEVVMNSGNNQRLILVAAQFRKEVTSTVLWLLSNGLRLQCFKATPYSLGNELFLQIEQIIPTPEAAEFMIGINEKEAAEKATESQQKSRHRIRLDFWTQALEKLKTKTDLYKNVSPSREHWLSAGSGVSGCPYNLIFGTKIIRVEMQIFWGSQAENKYIFDHLLSQKELIQSTFGDNLSWERLDDRISSYIRYGKSVEGDNRENWPEIIEWFIEHIIKLESAFKKPLSDAYSAMKKAGVGTTALEVNGEQTSQDQIAV</sequence>
<organism evidence="2 3">
    <name type="scientific">Geomonas paludis</name>
    <dbReference type="NCBI Taxonomy" id="2740185"/>
    <lineage>
        <taxon>Bacteria</taxon>
        <taxon>Pseudomonadati</taxon>
        <taxon>Thermodesulfobacteriota</taxon>
        <taxon>Desulfuromonadia</taxon>
        <taxon>Geobacterales</taxon>
        <taxon>Geobacteraceae</taxon>
        <taxon>Geomonas</taxon>
    </lineage>
</organism>
<dbReference type="Proteomes" id="UP000831485">
    <property type="component" value="Chromosome"/>
</dbReference>
<dbReference type="InterPro" id="IPR025364">
    <property type="entry name" value="DUF4268"/>
</dbReference>
<evidence type="ECO:0000259" key="1">
    <source>
        <dbReference type="Pfam" id="PF14088"/>
    </source>
</evidence>
<dbReference type="RefSeq" id="WP_248647203.1">
    <property type="nucleotide sequence ID" value="NZ_CP096574.1"/>
</dbReference>
<proteinExistence type="predicted"/>
<protein>
    <submittedName>
        <fullName evidence="2">DUF4268 domain-containing protein</fullName>
    </submittedName>
</protein>
<accession>A0ABY4LIX4</accession>
<name>A0ABY4LIX4_9BACT</name>
<dbReference type="InterPro" id="IPR011856">
    <property type="entry name" value="tRNA_endonuc-like_dom_sf"/>
</dbReference>
<dbReference type="Pfam" id="PF14088">
    <property type="entry name" value="DUF4268"/>
    <property type="match status" value="1"/>
</dbReference>
<dbReference type="Gene3D" id="3.40.1350.10">
    <property type="match status" value="1"/>
</dbReference>
<feature type="domain" description="DUF4268" evidence="1">
    <location>
        <begin position="228"/>
        <end position="362"/>
    </location>
</feature>
<keyword evidence="3" id="KW-1185">Reference proteome</keyword>
<evidence type="ECO:0000313" key="3">
    <source>
        <dbReference type="Proteomes" id="UP000831485"/>
    </source>
</evidence>
<reference evidence="2" key="1">
    <citation type="submission" date="2022-04" db="EMBL/GenBank/DDBJ databases">
        <authorList>
            <person name="Liu G."/>
        </authorList>
    </citation>
    <scope>NUCLEOTIDE SEQUENCE</scope>
    <source>
        <strain evidence="2">RG22</strain>
    </source>
</reference>
<gene>
    <name evidence="2" type="ORF">M1B72_08925</name>
</gene>